<evidence type="ECO:0000313" key="2">
    <source>
        <dbReference type="Proteomes" id="UP000620550"/>
    </source>
</evidence>
<accession>A0ABQ3HUB5</accession>
<dbReference type="Proteomes" id="UP000620550">
    <property type="component" value="Unassembled WGS sequence"/>
</dbReference>
<evidence type="ECO:0008006" key="3">
    <source>
        <dbReference type="Google" id="ProtNLM"/>
    </source>
</evidence>
<protein>
    <recommendedName>
        <fullName evidence="3">HTH merR-type domain-containing protein</fullName>
    </recommendedName>
</protein>
<gene>
    <name evidence="1" type="ORF">GCM10017764_17990</name>
</gene>
<reference evidence="2" key="1">
    <citation type="journal article" date="2019" name="Int. J. Syst. Evol. Microbiol.">
        <title>The Global Catalogue of Microorganisms (GCM) 10K type strain sequencing project: providing services to taxonomists for standard genome sequencing and annotation.</title>
        <authorList>
            <consortium name="The Broad Institute Genomics Platform"/>
            <consortium name="The Broad Institute Genome Sequencing Center for Infectious Disease"/>
            <person name="Wu L."/>
            <person name="Ma J."/>
        </authorList>
    </citation>
    <scope>NUCLEOTIDE SEQUENCE [LARGE SCALE GENOMIC DNA]</scope>
    <source>
        <strain evidence="2">CGMCC 1.12966</strain>
    </source>
</reference>
<proteinExistence type="predicted"/>
<keyword evidence="2" id="KW-1185">Reference proteome</keyword>
<name>A0ABQ3HUB5_9SPHI</name>
<comment type="caution">
    <text evidence="1">The sequence shown here is derived from an EMBL/GenBank/DDBJ whole genome shotgun (WGS) entry which is preliminary data.</text>
</comment>
<sequence>MDDEITVSNIDKLKEFAMLIVREQRIDDILAKPQINRTELYKYYGAERARKWISAGMLRPACQNGKRSTTYFDHKKVIELANKSFHQFIKRNEKEI</sequence>
<dbReference type="EMBL" id="BNAF01000006">
    <property type="protein sequence ID" value="GHE35151.1"/>
    <property type="molecule type" value="Genomic_DNA"/>
</dbReference>
<organism evidence="1 2">
    <name type="scientific">Sphingobacterium griseoflavum</name>
    <dbReference type="NCBI Taxonomy" id="1474952"/>
    <lineage>
        <taxon>Bacteria</taxon>
        <taxon>Pseudomonadati</taxon>
        <taxon>Bacteroidota</taxon>
        <taxon>Sphingobacteriia</taxon>
        <taxon>Sphingobacteriales</taxon>
        <taxon>Sphingobacteriaceae</taxon>
        <taxon>Sphingobacterium</taxon>
    </lineage>
</organism>
<evidence type="ECO:0000313" key="1">
    <source>
        <dbReference type="EMBL" id="GHE35151.1"/>
    </source>
</evidence>